<evidence type="ECO:0000256" key="11">
    <source>
        <dbReference type="SAM" id="MobiDB-lite"/>
    </source>
</evidence>
<name>R0G6L0_9BRAS</name>
<dbReference type="eggNOG" id="KOG3948">
    <property type="taxonomic scope" value="Eukaryota"/>
</dbReference>
<keyword evidence="14" id="KW-1185">Reference proteome</keyword>
<dbReference type="KEGG" id="crb:17892160"/>
<evidence type="ECO:0000256" key="6">
    <source>
        <dbReference type="ARBA" id="ARBA00022490"/>
    </source>
</evidence>
<dbReference type="PANTHER" id="PTHR13135:SF0">
    <property type="entry name" value="PHOSPHORYLATED ADAPTER RNA EXPORT PROTEIN"/>
    <property type="match status" value="1"/>
</dbReference>
<dbReference type="AlphaFoldDB" id="R0G6L0"/>
<evidence type="ECO:0000256" key="5">
    <source>
        <dbReference type="ARBA" id="ARBA00022448"/>
    </source>
</evidence>
<evidence type="ECO:0000256" key="8">
    <source>
        <dbReference type="ARBA" id="ARBA00022927"/>
    </source>
</evidence>
<feature type="compositionally biased region" description="Basic and acidic residues" evidence="11">
    <location>
        <begin position="216"/>
        <end position="234"/>
    </location>
</feature>
<proteinExistence type="inferred from homology"/>
<dbReference type="EMBL" id="KB870807">
    <property type="protein sequence ID" value="EOA31257.1"/>
    <property type="molecule type" value="Genomic_DNA"/>
</dbReference>
<dbReference type="InterPro" id="IPR019385">
    <property type="entry name" value="PHAX_RNA-binding_domain"/>
</dbReference>
<feature type="compositionally biased region" description="Basic residues" evidence="11">
    <location>
        <begin position="70"/>
        <end position="81"/>
    </location>
</feature>
<keyword evidence="9" id="KW-0539">Nucleus</keyword>
<evidence type="ECO:0000256" key="1">
    <source>
        <dbReference type="ARBA" id="ARBA00004123"/>
    </source>
</evidence>
<reference evidence="14" key="1">
    <citation type="journal article" date="2013" name="Nat. Genet.">
        <title>The Capsella rubella genome and the genomic consequences of rapid mating system evolution.</title>
        <authorList>
            <person name="Slotte T."/>
            <person name="Hazzouri K.M."/>
            <person name="Agren J.A."/>
            <person name="Koenig D."/>
            <person name="Maumus F."/>
            <person name="Guo Y.L."/>
            <person name="Steige K."/>
            <person name="Platts A.E."/>
            <person name="Escobar J.S."/>
            <person name="Newman L.K."/>
            <person name="Wang W."/>
            <person name="Mandakova T."/>
            <person name="Vello E."/>
            <person name="Smith L.M."/>
            <person name="Henz S.R."/>
            <person name="Steffen J."/>
            <person name="Takuno S."/>
            <person name="Brandvain Y."/>
            <person name="Coop G."/>
            <person name="Andolfatto P."/>
            <person name="Hu T.T."/>
            <person name="Blanchette M."/>
            <person name="Clark R.M."/>
            <person name="Quesneville H."/>
            <person name="Nordborg M."/>
            <person name="Gaut B.S."/>
            <person name="Lysak M.A."/>
            <person name="Jenkins J."/>
            <person name="Grimwood J."/>
            <person name="Chapman J."/>
            <person name="Prochnik S."/>
            <person name="Shu S."/>
            <person name="Rokhsar D."/>
            <person name="Schmutz J."/>
            <person name="Weigel D."/>
            <person name="Wright S.I."/>
        </authorList>
    </citation>
    <scope>NUCLEOTIDE SEQUENCE [LARGE SCALE GENOMIC DNA]</scope>
    <source>
        <strain evidence="14">cv. Monte Gargano</strain>
    </source>
</reference>
<feature type="region of interest" description="Disordered" evidence="11">
    <location>
        <begin position="176"/>
        <end position="234"/>
    </location>
</feature>
<dbReference type="Proteomes" id="UP000029121">
    <property type="component" value="Unassembled WGS sequence"/>
</dbReference>
<protein>
    <recommendedName>
        <fullName evidence="4">Phosphorylated adapter RNA export protein</fullName>
    </recommendedName>
    <alternativeName>
        <fullName evidence="10">RNA U small nuclear RNA export adapter protein</fullName>
    </alternativeName>
</protein>
<sequence>MEGEESLLDAINEEDGFENMEDVDMVDVEEGEILVEHGLDSGEGRNGDGDGEKDKGGVLGKKSGQDQPNKNKKKKKKKRKGPVRDKPMSVDWFVRDTCRRLKEKKSYMVYTAVGCLGMAALSDLVNEVEAVETCGGQVTADGSRKRTGGGVLWNIIKARQPAAHREIMKKTKEFEKQFRHPNTRPKRDQGISSEGLASANASADEALVNEMYDTPVAEKTESKPQVERKPVHERIRVPVSYDDLFREVSLDASQAQQSSA</sequence>
<dbReference type="OrthoDB" id="20573at2759"/>
<comment type="similarity">
    <text evidence="3">Belongs to the PHAX family.</text>
</comment>
<evidence type="ECO:0000256" key="9">
    <source>
        <dbReference type="ARBA" id="ARBA00023242"/>
    </source>
</evidence>
<keyword evidence="6" id="KW-0963">Cytoplasm</keyword>
<evidence type="ECO:0000313" key="13">
    <source>
        <dbReference type="EMBL" id="EOA31257.1"/>
    </source>
</evidence>
<evidence type="ECO:0000256" key="4">
    <source>
        <dbReference type="ARBA" id="ARBA00016856"/>
    </source>
</evidence>
<keyword evidence="5" id="KW-0813">Transport</keyword>
<keyword evidence="7" id="KW-0694">RNA-binding</keyword>
<dbReference type="GO" id="GO:0005737">
    <property type="term" value="C:cytoplasm"/>
    <property type="evidence" value="ECO:0007669"/>
    <property type="project" value="UniProtKB-SubCell"/>
</dbReference>
<dbReference type="GO" id="GO:0015031">
    <property type="term" value="P:protein transport"/>
    <property type="evidence" value="ECO:0007669"/>
    <property type="project" value="UniProtKB-KW"/>
</dbReference>
<dbReference type="GO" id="GO:0003723">
    <property type="term" value="F:RNA binding"/>
    <property type="evidence" value="ECO:0007669"/>
    <property type="project" value="UniProtKB-KW"/>
</dbReference>
<feature type="compositionally biased region" description="Basic and acidic residues" evidence="11">
    <location>
        <begin position="34"/>
        <end position="56"/>
    </location>
</feature>
<comment type="subcellular location">
    <subcellularLocation>
        <location evidence="2">Cytoplasm</location>
    </subcellularLocation>
    <subcellularLocation>
        <location evidence="1">Nucleus</location>
    </subcellularLocation>
</comment>
<evidence type="ECO:0000259" key="12">
    <source>
        <dbReference type="Pfam" id="PF10258"/>
    </source>
</evidence>
<dbReference type="GO" id="GO:0005634">
    <property type="term" value="C:nucleus"/>
    <property type="evidence" value="ECO:0007669"/>
    <property type="project" value="UniProtKB-SubCell"/>
</dbReference>
<gene>
    <name evidence="13" type="ORF">CARUB_v10014429mg</name>
</gene>
<evidence type="ECO:0000313" key="14">
    <source>
        <dbReference type="Proteomes" id="UP000029121"/>
    </source>
</evidence>
<organism evidence="13 14">
    <name type="scientific">Capsella rubella</name>
    <dbReference type="NCBI Taxonomy" id="81985"/>
    <lineage>
        <taxon>Eukaryota</taxon>
        <taxon>Viridiplantae</taxon>
        <taxon>Streptophyta</taxon>
        <taxon>Embryophyta</taxon>
        <taxon>Tracheophyta</taxon>
        <taxon>Spermatophyta</taxon>
        <taxon>Magnoliopsida</taxon>
        <taxon>eudicotyledons</taxon>
        <taxon>Gunneridae</taxon>
        <taxon>Pentapetalae</taxon>
        <taxon>rosids</taxon>
        <taxon>malvids</taxon>
        <taxon>Brassicales</taxon>
        <taxon>Brassicaceae</taxon>
        <taxon>Camelineae</taxon>
        <taxon>Capsella</taxon>
    </lineage>
</organism>
<keyword evidence="8" id="KW-0653">Protein transport</keyword>
<dbReference type="STRING" id="81985.R0G6L0"/>
<feature type="region of interest" description="Disordered" evidence="11">
    <location>
        <begin position="1"/>
        <end position="86"/>
    </location>
</feature>
<evidence type="ECO:0000256" key="3">
    <source>
        <dbReference type="ARBA" id="ARBA00006094"/>
    </source>
</evidence>
<evidence type="ECO:0000256" key="10">
    <source>
        <dbReference type="ARBA" id="ARBA00030834"/>
    </source>
</evidence>
<dbReference type="InterPro" id="IPR038092">
    <property type="entry name" value="PHAX_RNA-binding_sf"/>
</dbReference>
<dbReference type="GO" id="GO:0006408">
    <property type="term" value="P:snRNA export from nucleus"/>
    <property type="evidence" value="ECO:0007669"/>
    <property type="project" value="InterPro"/>
</dbReference>
<dbReference type="PANTHER" id="PTHR13135">
    <property type="entry name" value="CYTOSOLIC RESINIFERATOXIN BINDING PROTEIN RBP-26"/>
    <property type="match status" value="1"/>
</dbReference>
<feature type="domain" description="Phosphorylated adapter RNA export protein RNA-binding" evidence="12">
    <location>
        <begin position="93"/>
        <end position="173"/>
    </location>
</feature>
<accession>R0G6L0</accession>
<dbReference type="Pfam" id="PF10258">
    <property type="entry name" value="PHAX_RNA-bd"/>
    <property type="match status" value="1"/>
</dbReference>
<feature type="compositionally biased region" description="Acidic residues" evidence="11">
    <location>
        <begin position="1"/>
        <end position="33"/>
    </location>
</feature>
<evidence type="ECO:0000256" key="2">
    <source>
        <dbReference type="ARBA" id="ARBA00004496"/>
    </source>
</evidence>
<evidence type="ECO:0000256" key="7">
    <source>
        <dbReference type="ARBA" id="ARBA00022884"/>
    </source>
</evidence>
<dbReference type="Gene3D" id="1.10.10.1440">
    <property type="entry name" value="PHAX RNA-binding domain"/>
    <property type="match status" value="1"/>
</dbReference>
<dbReference type="InterPro" id="IPR039047">
    <property type="entry name" value="PHAX"/>
</dbReference>